<dbReference type="Proteomes" id="UP001516023">
    <property type="component" value="Unassembled WGS sequence"/>
</dbReference>
<comment type="caution">
    <text evidence="2">The sequence shown here is derived from an EMBL/GenBank/DDBJ whole genome shotgun (WGS) entry which is preliminary data.</text>
</comment>
<dbReference type="EMBL" id="JABMIG020000007">
    <property type="protein sequence ID" value="KAL3804503.1"/>
    <property type="molecule type" value="Genomic_DNA"/>
</dbReference>
<reference evidence="2 3" key="1">
    <citation type="journal article" date="2020" name="G3 (Bethesda)">
        <title>Improved Reference Genome for Cyclotella cryptica CCMP332, a Model for Cell Wall Morphogenesis, Salinity Adaptation, and Lipid Production in Diatoms (Bacillariophyta).</title>
        <authorList>
            <person name="Roberts W.R."/>
            <person name="Downey K.M."/>
            <person name="Ruck E.C."/>
            <person name="Traller J.C."/>
            <person name="Alverson A.J."/>
        </authorList>
    </citation>
    <scope>NUCLEOTIDE SEQUENCE [LARGE SCALE GENOMIC DNA]</scope>
    <source>
        <strain evidence="2 3">CCMP332</strain>
    </source>
</reference>
<accession>A0ABD3QWD9</accession>
<protein>
    <submittedName>
        <fullName evidence="2">Uncharacterized protein</fullName>
    </submittedName>
</protein>
<evidence type="ECO:0000313" key="2">
    <source>
        <dbReference type="EMBL" id="KAL3804503.1"/>
    </source>
</evidence>
<organism evidence="2 3">
    <name type="scientific">Cyclotella cryptica</name>
    <dbReference type="NCBI Taxonomy" id="29204"/>
    <lineage>
        <taxon>Eukaryota</taxon>
        <taxon>Sar</taxon>
        <taxon>Stramenopiles</taxon>
        <taxon>Ochrophyta</taxon>
        <taxon>Bacillariophyta</taxon>
        <taxon>Coscinodiscophyceae</taxon>
        <taxon>Thalassiosirophycidae</taxon>
        <taxon>Stephanodiscales</taxon>
        <taxon>Stephanodiscaceae</taxon>
        <taxon>Cyclotella</taxon>
    </lineage>
</organism>
<evidence type="ECO:0000313" key="3">
    <source>
        <dbReference type="Proteomes" id="UP001516023"/>
    </source>
</evidence>
<feature type="region of interest" description="Disordered" evidence="1">
    <location>
        <begin position="38"/>
        <end position="62"/>
    </location>
</feature>
<gene>
    <name evidence="2" type="ORF">HJC23_002542</name>
</gene>
<keyword evidence="3" id="KW-1185">Reference proteome</keyword>
<evidence type="ECO:0000256" key="1">
    <source>
        <dbReference type="SAM" id="MobiDB-lite"/>
    </source>
</evidence>
<proteinExistence type="predicted"/>
<sequence length="111" mass="12371">MRLPTTPRLHSSPIGVLPCLRCQTPDTSNAFNEILSLPEDSNGKIPHPTFPTNPGVENPYKNPSLLKSDGNTLKVDQAPPFPKYLRVKAKTPFVMPRRQCWTVCTPMCDVL</sequence>
<name>A0ABD3QWD9_9STRA</name>
<dbReference type="AlphaFoldDB" id="A0ABD3QWD9"/>